<dbReference type="AlphaFoldDB" id="A0A0J8RET8"/>
<reference evidence="2" key="1">
    <citation type="journal article" date="2010" name="Genome Res.">
        <title>Population genomic sequencing of Coccidioides fungi reveals recent hybridization and transposon control.</title>
        <authorList>
            <person name="Neafsey D.E."/>
            <person name="Barker B.M."/>
            <person name="Sharpton T.J."/>
            <person name="Stajich J.E."/>
            <person name="Park D.J."/>
            <person name="Whiston E."/>
            <person name="Hung C.-Y."/>
            <person name="McMahan C."/>
            <person name="White J."/>
            <person name="Sykes S."/>
            <person name="Heiman D."/>
            <person name="Young S."/>
            <person name="Zeng Q."/>
            <person name="Abouelleil A."/>
            <person name="Aftuck L."/>
            <person name="Bessette D."/>
            <person name="Brown A."/>
            <person name="FitzGerald M."/>
            <person name="Lui A."/>
            <person name="Macdonald J.P."/>
            <person name="Priest M."/>
            <person name="Orbach M.J."/>
            <person name="Galgiani J.N."/>
            <person name="Kirkland T.N."/>
            <person name="Cole G.T."/>
            <person name="Birren B.W."/>
            <person name="Henn M.R."/>
            <person name="Taylor J.W."/>
            <person name="Rounsley S.D."/>
        </authorList>
    </citation>
    <scope>NUCLEOTIDE SEQUENCE [LARGE SCALE GENOMIC DNA]</scope>
    <source>
        <strain evidence="2">H538.4</strain>
    </source>
</reference>
<evidence type="ECO:0000313" key="1">
    <source>
        <dbReference type="EMBL" id="KMU83096.1"/>
    </source>
</evidence>
<name>A0A0J8RET8_COCIT</name>
<proteinExistence type="predicted"/>
<sequence>MAHKSVAQFSETGILNRWAAESVGSQRNPHSSFSHCLTVAETWEIATESSTIGSRAAAKNCITVGASENRRPNIPIKYGSRWNGRIQQSRAYKGGASNPMPLPPELLGPSQCYANVLPYALAWSIQQTSSTG</sequence>
<dbReference type="GO" id="GO:0008233">
    <property type="term" value="F:peptidase activity"/>
    <property type="evidence" value="ECO:0007669"/>
    <property type="project" value="UniProtKB-KW"/>
</dbReference>
<dbReference type="OrthoDB" id="10256524at2759"/>
<dbReference type="VEuPathDB" id="FungiDB:CIHG_00878"/>
<dbReference type="eggNOG" id="ENOG502QSWT">
    <property type="taxonomic scope" value="Eukaryota"/>
</dbReference>
<evidence type="ECO:0000313" key="2">
    <source>
        <dbReference type="Proteomes" id="UP000054563"/>
    </source>
</evidence>
<organism evidence="1 2">
    <name type="scientific">Coccidioides immitis H538.4</name>
    <dbReference type="NCBI Taxonomy" id="396776"/>
    <lineage>
        <taxon>Eukaryota</taxon>
        <taxon>Fungi</taxon>
        <taxon>Dikarya</taxon>
        <taxon>Ascomycota</taxon>
        <taxon>Pezizomycotina</taxon>
        <taxon>Eurotiomycetes</taxon>
        <taxon>Eurotiomycetidae</taxon>
        <taxon>Onygenales</taxon>
        <taxon>Onygenaceae</taxon>
        <taxon>Coccidioides</taxon>
    </lineage>
</organism>
<protein>
    <submittedName>
        <fullName evidence="1">Protease</fullName>
    </submittedName>
</protein>
<dbReference type="GO" id="GO:0006508">
    <property type="term" value="P:proteolysis"/>
    <property type="evidence" value="ECO:0007669"/>
    <property type="project" value="UniProtKB-KW"/>
</dbReference>
<accession>A0A0J8RET8</accession>
<keyword evidence="1" id="KW-0378">Hydrolase</keyword>
<dbReference type="EMBL" id="DS016982">
    <property type="protein sequence ID" value="KMU83096.1"/>
    <property type="molecule type" value="Genomic_DNA"/>
</dbReference>
<keyword evidence="1" id="KW-0645">Protease</keyword>
<gene>
    <name evidence="1" type="ORF">CIHG_00878</name>
</gene>
<dbReference type="Proteomes" id="UP000054563">
    <property type="component" value="Unassembled WGS sequence"/>
</dbReference>